<dbReference type="KEGG" id="ccu:Ccur_10070"/>
<evidence type="ECO:0000256" key="11">
    <source>
        <dbReference type="RuleBase" id="RU366059"/>
    </source>
</evidence>
<evidence type="ECO:0000256" key="9">
    <source>
        <dbReference type="ARBA" id="ARBA00023239"/>
    </source>
</evidence>
<comment type="catalytic activity">
    <reaction evidence="10 11">
        <text>L-serine = pyruvate + NH4(+)</text>
        <dbReference type="Rhea" id="RHEA:19169"/>
        <dbReference type="ChEBI" id="CHEBI:15361"/>
        <dbReference type="ChEBI" id="CHEBI:28938"/>
        <dbReference type="ChEBI" id="CHEBI:33384"/>
        <dbReference type="EC" id="4.3.1.17"/>
    </reaction>
</comment>
<dbReference type="SUPFAM" id="SSF143548">
    <property type="entry name" value="Serine metabolism enzymes domain"/>
    <property type="match status" value="1"/>
</dbReference>
<dbReference type="RefSeq" id="WP_012803383.1">
    <property type="nucleotide sequence ID" value="NC_013170.1"/>
</dbReference>
<feature type="domain" description="Serine dehydratase-like alpha subunit" evidence="12">
    <location>
        <begin position="260"/>
        <end position="522"/>
    </location>
</feature>
<dbReference type="InterPro" id="IPR045865">
    <property type="entry name" value="ACT-like_dom_sf"/>
</dbReference>
<keyword evidence="7 11" id="KW-0408">Iron</keyword>
<evidence type="ECO:0000256" key="6">
    <source>
        <dbReference type="ARBA" id="ARBA00022723"/>
    </source>
</evidence>
<dbReference type="eggNOG" id="COG1760">
    <property type="taxonomic scope" value="Bacteria"/>
</dbReference>
<comment type="cofactor">
    <cofactor evidence="1 11">
        <name>[4Fe-4S] cluster</name>
        <dbReference type="ChEBI" id="CHEBI:49883"/>
    </cofactor>
</comment>
<dbReference type="EC" id="4.3.1.17" evidence="11"/>
<dbReference type="InterPro" id="IPR051318">
    <property type="entry name" value="Fe-S_L-Ser"/>
</dbReference>
<dbReference type="NCBIfam" id="TIGR00718">
    <property type="entry name" value="sda_alpha"/>
    <property type="match status" value="1"/>
</dbReference>
<dbReference type="GO" id="GO:0003941">
    <property type="term" value="F:L-serine ammonia-lyase activity"/>
    <property type="evidence" value="ECO:0007669"/>
    <property type="project" value="UniProtKB-UniRule"/>
</dbReference>
<dbReference type="EMBL" id="CP001682">
    <property type="protein sequence ID" value="ACU94698.1"/>
    <property type="molecule type" value="Genomic_DNA"/>
</dbReference>
<evidence type="ECO:0000256" key="10">
    <source>
        <dbReference type="ARBA" id="ARBA00049406"/>
    </source>
</evidence>
<keyword evidence="16" id="KW-1185">Reference proteome</keyword>
<organism evidence="15 16">
    <name type="scientific">Cryptobacterium curtum (strain ATCC 700683 / DSM 15641 / CCUG 43107 / 12-3)</name>
    <dbReference type="NCBI Taxonomy" id="469378"/>
    <lineage>
        <taxon>Bacteria</taxon>
        <taxon>Bacillati</taxon>
        <taxon>Actinomycetota</taxon>
        <taxon>Coriobacteriia</taxon>
        <taxon>Eggerthellales</taxon>
        <taxon>Eggerthellaceae</taxon>
        <taxon>Cryptobacterium</taxon>
    </lineage>
</organism>
<dbReference type="STRING" id="469378.Ccur_10070"/>
<protein>
    <recommendedName>
        <fullName evidence="11">L-serine dehydratase</fullName>
        <ecNumber evidence="11">4.3.1.17</ecNumber>
    </recommendedName>
</protein>
<evidence type="ECO:0000256" key="1">
    <source>
        <dbReference type="ARBA" id="ARBA00001966"/>
    </source>
</evidence>
<keyword evidence="8 11" id="KW-0411">Iron-sulfur</keyword>
<dbReference type="GO" id="GO:0046872">
    <property type="term" value="F:metal ion binding"/>
    <property type="evidence" value="ECO:0007669"/>
    <property type="project" value="UniProtKB-KW"/>
</dbReference>
<dbReference type="NCBIfam" id="TIGR00719">
    <property type="entry name" value="sda_beta"/>
    <property type="match status" value="1"/>
</dbReference>
<evidence type="ECO:0000259" key="12">
    <source>
        <dbReference type="Pfam" id="PF03313"/>
    </source>
</evidence>
<keyword evidence="5 11" id="KW-0004">4Fe-4S</keyword>
<evidence type="ECO:0000256" key="3">
    <source>
        <dbReference type="ARBA" id="ARBA00008636"/>
    </source>
</evidence>
<feature type="domain" description="Serine dehydratase beta chain" evidence="13">
    <location>
        <begin position="13"/>
        <end position="94"/>
    </location>
</feature>
<dbReference type="PANTHER" id="PTHR30182">
    <property type="entry name" value="L-SERINE DEHYDRATASE"/>
    <property type="match status" value="1"/>
</dbReference>
<accession>C7MP58</accession>
<dbReference type="SUPFAM" id="SSF55021">
    <property type="entry name" value="ACT-like"/>
    <property type="match status" value="1"/>
</dbReference>
<evidence type="ECO:0000256" key="4">
    <source>
        <dbReference type="ARBA" id="ARBA00022432"/>
    </source>
</evidence>
<evidence type="ECO:0000259" key="13">
    <source>
        <dbReference type="Pfam" id="PF03315"/>
    </source>
</evidence>
<dbReference type="InterPro" id="IPR029009">
    <property type="entry name" value="ASB_dom_sf"/>
</dbReference>
<feature type="domain" description="Acetolactate synthase small subunit-like ACT" evidence="14">
    <location>
        <begin position="154"/>
        <end position="198"/>
    </location>
</feature>
<sequence>MQDLHISDVLGPIMIGPSSSHTAGALRIAMMARRLSTSIPTAVEFRLYGSFAHTYRGHGTDRALVGGILGMDPDDLRIRNSLQLAQEADIEVTFTPLPDAPYDHPNTVDVVMSDASGSETIVRGISIGGGAATLTRINGVDVNITGECTSVIIQQRDTVGVLAHITQSISHIGGNIATLRCYREQRGETAYTVLEVDGSVPISVCEAIMGHPGIMSIRVIPAAGGSTANTTNKPDEAAAERFRTLDFPTAHALLEYCTAHSLTIAQAFRAREEALGASHGESTDIDGYLDRVLAVMRAAATEPAEQPITAMGGLIGGEARKLVLRQQSGKALISGQLARAARYAMAVLETNAGMGCIVAAPTAGSSGVIPGTLLTLQDECGFSDEDMREALLCAAAIGYLITRNATVSGAEGGCQAEMGSAAAMAAAAATQLGEGSPAQCFDAAGNAIANMLGLVCDPIAGLVEVPCQKRNASGAANALISAEVALAGVVNLVDFDQTVDAMFHVGRSLPFELRESALGGMAACPAACEWCEGFRKRAETK</sequence>
<dbReference type="CDD" id="cd04879">
    <property type="entry name" value="ACT_3PGDH-like"/>
    <property type="match status" value="1"/>
</dbReference>
<dbReference type="AlphaFoldDB" id="C7MP58"/>
<dbReference type="Pfam" id="PF03315">
    <property type="entry name" value="SDH_beta"/>
    <property type="match status" value="1"/>
</dbReference>
<dbReference type="Pfam" id="PF03313">
    <property type="entry name" value="SDH_alpha"/>
    <property type="match status" value="1"/>
</dbReference>
<dbReference type="HOGENOM" id="CLU_022305_3_1_11"/>
<comment type="pathway">
    <text evidence="2">Carbohydrate biosynthesis; gluconeogenesis.</text>
</comment>
<reference evidence="15 16" key="1">
    <citation type="journal article" date="2009" name="Stand. Genomic Sci.">
        <title>Complete genome sequence of Cryptobacterium curtum type strain (12-3).</title>
        <authorList>
            <person name="Mavrommatis K."/>
            <person name="Pukall R."/>
            <person name="Rohde C."/>
            <person name="Chen F."/>
            <person name="Sims D."/>
            <person name="Brettin T."/>
            <person name="Kuske C."/>
            <person name="Detter J.C."/>
            <person name="Han C."/>
            <person name="Lapidus A."/>
            <person name="Copeland A."/>
            <person name="Glavina Del Rio T."/>
            <person name="Nolan M."/>
            <person name="Lucas S."/>
            <person name="Tice H."/>
            <person name="Cheng J.F."/>
            <person name="Bruce D."/>
            <person name="Goodwin L."/>
            <person name="Pitluck S."/>
            <person name="Ovchinnikova G."/>
            <person name="Pati A."/>
            <person name="Ivanova N."/>
            <person name="Chen A."/>
            <person name="Palaniappan K."/>
            <person name="Chain P."/>
            <person name="D'haeseleer P."/>
            <person name="Goker M."/>
            <person name="Bristow J."/>
            <person name="Eisen J.A."/>
            <person name="Markowitz V."/>
            <person name="Hugenholtz P."/>
            <person name="Rohde M."/>
            <person name="Klenk H.P."/>
            <person name="Kyrpides N.C."/>
        </authorList>
    </citation>
    <scope>NUCLEOTIDE SEQUENCE [LARGE SCALE GENOMIC DNA]</scope>
    <source>
        <strain evidence="16">ATCC 700683 / DSM 15641 / 12-3</strain>
    </source>
</reference>
<dbReference type="InterPro" id="IPR004643">
    <property type="entry name" value="Fe-S_L-Ser_bsu"/>
</dbReference>
<evidence type="ECO:0000256" key="7">
    <source>
        <dbReference type="ARBA" id="ARBA00023004"/>
    </source>
</evidence>
<keyword evidence="4 11" id="KW-0312">Gluconeogenesis</keyword>
<evidence type="ECO:0000259" key="14">
    <source>
        <dbReference type="Pfam" id="PF22629"/>
    </source>
</evidence>
<dbReference type="OrthoDB" id="9805537at2"/>
<evidence type="ECO:0000313" key="16">
    <source>
        <dbReference type="Proteomes" id="UP000000954"/>
    </source>
</evidence>
<gene>
    <name evidence="15" type="ordered locus">Ccur_10070</name>
</gene>
<dbReference type="GO" id="GO:0006094">
    <property type="term" value="P:gluconeogenesis"/>
    <property type="evidence" value="ECO:0007669"/>
    <property type="project" value="UniProtKB-KW"/>
</dbReference>
<evidence type="ECO:0000313" key="15">
    <source>
        <dbReference type="EMBL" id="ACU94698.1"/>
    </source>
</evidence>
<evidence type="ECO:0000256" key="8">
    <source>
        <dbReference type="ARBA" id="ARBA00023014"/>
    </source>
</evidence>
<dbReference type="Pfam" id="PF22629">
    <property type="entry name" value="ACT_AHAS_ss"/>
    <property type="match status" value="1"/>
</dbReference>
<name>C7MP58_CRYCD</name>
<evidence type="ECO:0000256" key="5">
    <source>
        <dbReference type="ARBA" id="ARBA00022485"/>
    </source>
</evidence>
<dbReference type="Gene3D" id="3.30.70.260">
    <property type="match status" value="1"/>
</dbReference>
<keyword evidence="9 11" id="KW-0456">Lyase</keyword>
<comment type="similarity">
    <text evidence="3 11">Belongs to the iron-sulfur dependent L-serine dehydratase family.</text>
</comment>
<dbReference type="Gene3D" id="3.30.1330.90">
    <property type="entry name" value="D-3-phosphoglycerate dehydrogenase, domain 3"/>
    <property type="match status" value="1"/>
</dbReference>
<evidence type="ECO:0000256" key="2">
    <source>
        <dbReference type="ARBA" id="ARBA00004742"/>
    </source>
</evidence>
<dbReference type="InterPro" id="IPR004642">
    <property type="entry name" value="Ser_deHydtase_asu"/>
</dbReference>
<dbReference type="PANTHER" id="PTHR30182:SF1">
    <property type="entry name" value="L-SERINE DEHYDRATASE 1"/>
    <property type="match status" value="1"/>
</dbReference>
<dbReference type="Proteomes" id="UP000000954">
    <property type="component" value="Chromosome"/>
</dbReference>
<dbReference type="InterPro" id="IPR054480">
    <property type="entry name" value="AHAS_small-like_ACT"/>
</dbReference>
<dbReference type="InterPro" id="IPR005130">
    <property type="entry name" value="Ser_deHydtase-like_asu"/>
</dbReference>
<dbReference type="InterPro" id="IPR005131">
    <property type="entry name" value="Ser_deHydtase_bsu"/>
</dbReference>
<keyword evidence="6 11" id="KW-0479">Metal-binding</keyword>
<proteinExistence type="inferred from homology"/>
<dbReference type="GO" id="GO:0051539">
    <property type="term" value="F:4 iron, 4 sulfur cluster binding"/>
    <property type="evidence" value="ECO:0007669"/>
    <property type="project" value="UniProtKB-UniRule"/>
</dbReference>